<keyword evidence="1" id="KW-0812">Transmembrane</keyword>
<comment type="caution">
    <text evidence="2">The sequence shown here is derived from an EMBL/GenBank/DDBJ whole genome shotgun (WGS) entry which is preliminary data.</text>
</comment>
<keyword evidence="1" id="KW-0472">Membrane</keyword>
<name>A0A2S3ZTU9_ARTGL</name>
<dbReference type="Proteomes" id="UP000237061">
    <property type="component" value="Unassembled WGS sequence"/>
</dbReference>
<organism evidence="2 3">
    <name type="scientific">Arthrobacter glacialis</name>
    <dbReference type="NCBI Taxonomy" id="1664"/>
    <lineage>
        <taxon>Bacteria</taxon>
        <taxon>Bacillati</taxon>
        <taxon>Actinomycetota</taxon>
        <taxon>Actinomycetes</taxon>
        <taxon>Micrococcales</taxon>
        <taxon>Micrococcaceae</taxon>
        <taxon>Arthrobacter</taxon>
    </lineage>
</organism>
<reference evidence="2 3" key="1">
    <citation type="submission" date="2018-01" db="EMBL/GenBank/DDBJ databases">
        <title>Arthrobacter sp. nov., from glaciers in China.</title>
        <authorList>
            <person name="Liu Q."/>
            <person name="Xin Y.-H."/>
        </authorList>
    </citation>
    <scope>NUCLEOTIDE SEQUENCE [LARGE SCALE GENOMIC DNA]</scope>
    <source>
        <strain evidence="2 3">HLT2-12-2</strain>
    </source>
</reference>
<proteinExistence type="predicted"/>
<keyword evidence="3" id="KW-1185">Reference proteome</keyword>
<protein>
    <submittedName>
        <fullName evidence="2">Uncharacterized protein</fullName>
    </submittedName>
</protein>
<dbReference type="EMBL" id="PPXC01000013">
    <property type="protein sequence ID" value="POH72509.1"/>
    <property type="molecule type" value="Genomic_DNA"/>
</dbReference>
<evidence type="ECO:0000256" key="1">
    <source>
        <dbReference type="SAM" id="Phobius"/>
    </source>
</evidence>
<sequence length="250" mass="27975">MNTVNPEEPVDLTLLDTMPKQDRGETIAHIFATAAFSAIPFVGGSVAAVFSGVFAASEQARQEKWFREVAEAIMELKANRTIVWEEIFKDGRFHAAVAQGIRIVAETNRAEMRTAVAYAVSNSGSWSGNEEVVDRFLMKVLSRCESEHLLALQFFDNPHEFHRIHGDQLKEDTLTWIFTQVIYKDLVEWEPLAAAVLKDLYSYGLVIGNYGLGFELHATTLRQTTYIGHALLEFVSNRPSSDDETVSSSV</sequence>
<accession>A0A2S3ZTU9</accession>
<gene>
    <name evidence="2" type="ORF">CVS27_15425</name>
</gene>
<evidence type="ECO:0000313" key="2">
    <source>
        <dbReference type="EMBL" id="POH72509.1"/>
    </source>
</evidence>
<feature type="transmembrane region" description="Helical" evidence="1">
    <location>
        <begin position="27"/>
        <end position="57"/>
    </location>
</feature>
<keyword evidence="1" id="KW-1133">Transmembrane helix</keyword>
<dbReference type="AlphaFoldDB" id="A0A2S3ZTU9"/>
<evidence type="ECO:0000313" key="3">
    <source>
        <dbReference type="Proteomes" id="UP000237061"/>
    </source>
</evidence>